<gene>
    <name evidence="2" type="ORF">Nepgr_032466</name>
</gene>
<sequence length="109" mass="12642">MYPHRPADRKGWRTTSERRRLDRKTRQPLSAFHVSVFNWKHNAQYPRGVLERAECIGRTTSSQSMLAVGLPQPVALTLTAAQRVQGQCSSYEIESPFFHRCALRPNYFH</sequence>
<name>A0AAD3TKH7_NEPGR</name>
<dbReference type="Proteomes" id="UP001279734">
    <property type="component" value="Unassembled WGS sequence"/>
</dbReference>
<dbReference type="AlphaFoldDB" id="A0AAD3TKH7"/>
<feature type="compositionally biased region" description="Basic and acidic residues" evidence="1">
    <location>
        <begin position="1"/>
        <end position="20"/>
    </location>
</feature>
<dbReference type="EMBL" id="BSYO01000038">
    <property type="protein sequence ID" value="GMH30623.1"/>
    <property type="molecule type" value="Genomic_DNA"/>
</dbReference>
<evidence type="ECO:0000256" key="1">
    <source>
        <dbReference type="SAM" id="MobiDB-lite"/>
    </source>
</evidence>
<proteinExistence type="predicted"/>
<feature type="region of interest" description="Disordered" evidence="1">
    <location>
        <begin position="1"/>
        <end position="25"/>
    </location>
</feature>
<accession>A0AAD3TKH7</accession>
<organism evidence="2 3">
    <name type="scientific">Nepenthes gracilis</name>
    <name type="common">Slender pitcher plant</name>
    <dbReference type="NCBI Taxonomy" id="150966"/>
    <lineage>
        <taxon>Eukaryota</taxon>
        <taxon>Viridiplantae</taxon>
        <taxon>Streptophyta</taxon>
        <taxon>Embryophyta</taxon>
        <taxon>Tracheophyta</taxon>
        <taxon>Spermatophyta</taxon>
        <taxon>Magnoliopsida</taxon>
        <taxon>eudicotyledons</taxon>
        <taxon>Gunneridae</taxon>
        <taxon>Pentapetalae</taxon>
        <taxon>Caryophyllales</taxon>
        <taxon>Nepenthaceae</taxon>
        <taxon>Nepenthes</taxon>
    </lineage>
</organism>
<keyword evidence="3" id="KW-1185">Reference proteome</keyword>
<evidence type="ECO:0000313" key="2">
    <source>
        <dbReference type="EMBL" id="GMH30623.1"/>
    </source>
</evidence>
<evidence type="ECO:0000313" key="3">
    <source>
        <dbReference type="Proteomes" id="UP001279734"/>
    </source>
</evidence>
<comment type="caution">
    <text evidence="2">The sequence shown here is derived from an EMBL/GenBank/DDBJ whole genome shotgun (WGS) entry which is preliminary data.</text>
</comment>
<reference evidence="2" key="1">
    <citation type="submission" date="2023-05" db="EMBL/GenBank/DDBJ databases">
        <title>Nepenthes gracilis genome sequencing.</title>
        <authorList>
            <person name="Fukushima K."/>
        </authorList>
    </citation>
    <scope>NUCLEOTIDE SEQUENCE</scope>
    <source>
        <strain evidence="2">SING2019-196</strain>
    </source>
</reference>
<protein>
    <submittedName>
        <fullName evidence="2">Uncharacterized protein</fullName>
    </submittedName>
</protein>